<evidence type="ECO:0000313" key="3">
    <source>
        <dbReference type="Proteomes" id="UP000321224"/>
    </source>
</evidence>
<dbReference type="InterPro" id="IPR032710">
    <property type="entry name" value="NTF2-like_dom_sf"/>
</dbReference>
<protein>
    <recommendedName>
        <fullName evidence="1">YchJ-like middle NTF2-like domain-containing protein</fullName>
    </recommendedName>
</protein>
<dbReference type="EMBL" id="BJVY01000010">
    <property type="protein sequence ID" value="GEL70587.1"/>
    <property type="molecule type" value="Genomic_DNA"/>
</dbReference>
<dbReference type="Gene3D" id="3.10.450.50">
    <property type="match status" value="1"/>
</dbReference>
<gene>
    <name evidence="2" type="ORF">MVI01_23710</name>
</gene>
<accession>A0A511HAK4</accession>
<dbReference type="AlphaFoldDB" id="A0A511HAK4"/>
<sequence length="193" mass="21775">MRPPDVCLLSPPSKGVPPPLYARTPTARAGRVGSDRTMPPAPLCPCSSGLRYRECCAPFHRGEAEPPDAERLMRSRYSAFALREVAWLWKTLHPSHPDRARPQDEVLRELRAFAQAHQYPKLVVMDRREPDADGLAQVLFFAKVFEKGKDRSFVERSDFRHDGTGWRYLSGVALAPRELAVPPESLTLATFPR</sequence>
<dbReference type="SUPFAM" id="SSF54427">
    <property type="entry name" value="NTF2-like"/>
    <property type="match status" value="1"/>
</dbReference>
<organism evidence="2 3">
    <name type="scientific">Myxococcus virescens</name>
    <dbReference type="NCBI Taxonomy" id="83456"/>
    <lineage>
        <taxon>Bacteria</taxon>
        <taxon>Pseudomonadati</taxon>
        <taxon>Myxococcota</taxon>
        <taxon>Myxococcia</taxon>
        <taxon>Myxococcales</taxon>
        <taxon>Cystobacterineae</taxon>
        <taxon>Myxococcaceae</taxon>
        <taxon>Myxococcus</taxon>
    </lineage>
</organism>
<dbReference type="Pfam" id="PF17775">
    <property type="entry name" value="YchJ_M-like"/>
    <property type="match status" value="1"/>
</dbReference>
<name>A0A511HAK4_9BACT</name>
<proteinExistence type="predicted"/>
<evidence type="ECO:0000259" key="1">
    <source>
        <dbReference type="Pfam" id="PF17775"/>
    </source>
</evidence>
<evidence type="ECO:0000313" key="2">
    <source>
        <dbReference type="EMBL" id="GEL70587.1"/>
    </source>
</evidence>
<comment type="caution">
    <text evidence="2">The sequence shown here is derived from an EMBL/GenBank/DDBJ whole genome shotgun (WGS) entry which is preliminary data.</text>
</comment>
<dbReference type="InterPro" id="IPR048469">
    <property type="entry name" value="YchJ-like_M"/>
</dbReference>
<dbReference type="Proteomes" id="UP000321224">
    <property type="component" value="Unassembled WGS sequence"/>
</dbReference>
<reference evidence="2 3" key="1">
    <citation type="submission" date="2019-07" db="EMBL/GenBank/DDBJ databases">
        <title>Whole genome shotgun sequence of Myxococcus virescens NBRC 100334.</title>
        <authorList>
            <person name="Hosoyama A."/>
            <person name="Uohara A."/>
            <person name="Ohji S."/>
            <person name="Ichikawa N."/>
        </authorList>
    </citation>
    <scope>NUCLEOTIDE SEQUENCE [LARGE SCALE GENOMIC DNA]</scope>
    <source>
        <strain evidence="2 3">NBRC 100334</strain>
    </source>
</reference>
<feature type="domain" description="YchJ-like middle NTF2-like" evidence="1">
    <location>
        <begin position="68"/>
        <end position="171"/>
    </location>
</feature>